<dbReference type="GO" id="GO:0003677">
    <property type="term" value="F:DNA binding"/>
    <property type="evidence" value="ECO:0007669"/>
    <property type="project" value="UniProtKB-KW"/>
</dbReference>
<organism evidence="4">
    <name type="scientific">mine drainage metagenome</name>
    <dbReference type="NCBI Taxonomy" id="410659"/>
    <lineage>
        <taxon>unclassified sequences</taxon>
        <taxon>metagenomes</taxon>
        <taxon>ecological metagenomes</taxon>
    </lineage>
</organism>
<feature type="domain" description="Transposase InsH N-terminal" evidence="3">
    <location>
        <begin position="14"/>
        <end position="110"/>
    </location>
</feature>
<dbReference type="GO" id="GO:0006310">
    <property type="term" value="P:DNA recombination"/>
    <property type="evidence" value="ECO:0007669"/>
    <property type="project" value="UniProtKB-KW"/>
</dbReference>
<name>T1A215_9ZZZZ</name>
<reference evidence="4" key="1">
    <citation type="submission" date="2013-08" db="EMBL/GenBank/DDBJ databases">
        <authorList>
            <person name="Mendez C."/>
            <person name="Richter M."/>
            <person name="Ferrer M."/>
            <person name="Sanchez J."/>
        </authorList>
    </citation>
    <scope>NUCLEOTIDE SEQUENCE</scope>
</reference>
<dbReference type="PANTHER" id="PTHR35604">
    <property type="entry name" value="TRANSPOSASE INSH FOR INSERTION SEQUENCE ELEMENT IS5A-RELATED"/>
    <property type="match status" value="1"/>
</dbReference>
<protein>
    <submittedName>
        <fullName evidence="4">Transposase IS4 family protein</fullName>
    </submittedName>
</protein>
<evidence type="ECO:0000313" key="5">
    <source>
        <dbReference type="EMBL" id="EQD59219.1"/>
    </source>
</evidence>
<dbReference type="PANTHER" id="PTHR35604:SF2">
    <property type="entry name" value="TRANSPOSASE INSH FOR INSERTION SEQUENCE ELEMENT IS5A-RELATED"/>
    <property type="match status" value="1"/>
</dbReference>
<sequence length="220" mass="25302">MKQTTFASLAFEHKKKLTRRERFLQEMDAVVPWDPLLRLIEPHDPKAGNGCQPMPLETMLRIYFREQWFSLSDPAAEDSLYDSESMRRFSGIELGDQAVPDETTILNFRRLLERQRLTGAIFTTVNQLLPEQRLLLQSGTLVDAMIIHAPSSTKNRDRSRDPEMSQTKKGNQWYFGMKVPIGTDRRGIVHTVTTTTARVFALVALANLYRVRRRLLPQGA</sequence>
<accession>T1A215</accession>
<dbReference type="NCBIfam" id="NF033581">
    <property type="entry name" value="transpos_IS5_4"/>
    <property type="match status" value="1"/>
</dbReference>
<dbReference type="EMBL" id="AUZY01005397">
    <property type="protein sequence ID" value="EQD59219.1"/>
    <property type="molecule type" value="Genomic_DNA"/>
</dbReference>
<keyword evidence="1" id="KW-0238">DNA-binding</keyword>
<reference evidence="4" key="2">
    <citation type="journal article" date="2014" name="ISME J.">
        <title>Microbial stratification in low pH oxic and suboxic macroscopic growths along an acid mine drainage.</title>
        <authorList>
            <person name="Mendez-Garcia C."/>
            <person name="Mesa V."/>
            <person name="Sprenger R.R."/>
            <person name="Richter M."/>
            <person name="Diez M.S."/>
            <person name="Solano J."/>
            <person name="Bargiela R."/>
            <person name="Golyshina O.V."/>
            <person name="Manteca A."/>
            <person name="Ramos J.L."/>
            <person name="Gallego J.R."/>
            <person name="Llorente I."/>
            <person name="Martins Dos Santos V.A."/>
            <person name="Jensen O.N."/>
            <person name="Pelaez A.I."/>
            <person name="Sanchez J."/>
            <person name="Ferrer M."/>
        </authorList>
    </citation>
    <scope>NUCLEOTIDE SEQUENCE</scope>
</reference>
<dbReference type="Pfam" id="PF05598">
    <property type="entry name" value="DUF772"/>
    <property type="match status" value="1"/>
</dbReference>
<dbReference type="EMBL" id="AUZZ01005093">
    <property type="protein sequence ID" value="EQD50948.1"/>
    <property type="molecule type" value="Genomic_DNA"/>
</dbReference>
<dbReference type="InterPro" id="IPR008490">
    <property type="entry name" value="Transposase_InsH_N"/>
</dbReference>
<proteinExistence type="predicted"/>
<dbReference type="InterPro" id="IPR047959">
    <property type="entry name" value="Transpos_IS5"/>
</dbReference>
<dbReference type="AlphaFoldDB" id="T1A215"/>
<evidence type="ECO:0000259" key="3">
    <source>
        <dbReference type="Pfam" id="PF05598"/>
    </source>
</evidence>
<evidence type="ECO:0000313" key="4">
    <source>
        <dbReference type="EMBL" id="EQD50948.1"/>
    </source>
</evidence>
<gene>
    <name evidence="5" type="ORF">B1B_08302</name>
    <name evidence="4" type="ORF">B2A_07128</name>
</gene>
<evidence type="ECO:0000256" key="1">
    <source>
        <dbReference type="ARBA" id="ARBA00023125"/>
    </source>
</evidence>
<comment type="caution">
    <text evidence="4">The sequence shown here is derived from an EMBL/GenBank/DDBJ whole genome shotgun (WGS) entry which is preliminary data.</text>
</comment>
<keyword evidence="2" id="KW-0233">DNA recombination</keyword>
<evidence type="ECO:0000256" key="2">
    <source>
        <dbReference type="ARBA" id="ARBA00023172"/>
    </source>
</evidence>